<gene>
    <name evidence="3" type="ORF">PPERSA_12665</name>
</gene>
<reference evidence="3 4" key="1">
    <citation type="journal article" date="2015" name="Sci. Rep.">
        <title>Genome of the facultative scuticociliatosis pathogen Pseudocohnilembus persalinus provides insight into its virulence through horizontal gene transfer.</title>
        <authorList>
            <person name="Xiong J."/>
            <person name="Wang G."/>
            <person name="Cheng J."/>
            <person name="Tian M."/>
            <person name="Pan X."/>
            <person name="Warren A."/>
            <person name="Jiang C."/>
            <person name="Yuan D."/>
            <person name="Miao W."/>
        </authorList>
    </citation>
    <scope>NUCLEOTIDE SEQUENCE [LARGE SCALE GENOMIC DNA]</scope>
    <source>
        <strain evidence="3">36N120E</strain>
    </source>
</reference>
<evidence type="ECO:0000313" key="4">
    <source>
        <dbReference type="Proteomes" id="UP000054937"/>
    </source>
</evidence>
<dbReference type="PRINTS" id="PR00449">
    <property type="entry name" value="RASTRNSFRMNG"/>
</dbReference>
<keyword evidence="4" id="KW-1185">Reference proteome</keyword>
<dbReference type="NCBIfam" id="TIGR00231">
    <property type="entry name" value="small_GTP"/>
    <property type="match status" value="1"/>
</dbReference>
<dbReference type="InParanoid" id="A0A0V0QMI9"/>
<dbReference type="GO" id="GO:0005525">
    <property type="term" value="F:GTP binding"/>
    <property type="evidence" value="ECO:0007669"/>
    <property type="project" value="InterPro"/>
</dbReference>
<dbReference type="InterPro" id="IPR027417">
    <property type="entry name" value="P-loop_NTPase"/>
</dbReference>
<dbReference type="Proteomes" id="UP000054937">
    <property type="component" value="Unassembled WGS sequence"/>
</dbReference>
<organism evidence="3 4">
    <name type="scientific">Pseudocohnilembus persalinus</name>
    <name type="common">Ciliate</name>
    <dbReference type="NCBI Taxonomy" id="266149"/>
    <lineage>
        <taxon>Eukaryota</taxon>
        <taxon>Sar</taxon>
        <taxon>Alveolata</taxon>
        <taxon>Ciliophora</taxon>
        <taxon>Intramacronucleata</taxon>
        <taxon>Oligohymenophorea</taxon>
        <taxon>Scuticociliatia</taxon>
        <taxon>Philasterida</taxon>
        <taxon>Pseudocohnilembidae</taxon>
        <taxon>Pseudocohnilembus</taxon>
    </lineage>
</organism>
<dbReference type="PROSITE" id="PS51421">
    <property type="entry name" value="RAS"/>
    <property type="match status" value="1"/>
</dbReference>
<name>A0A0V0QMI9_PSEPJ</name>
<evidence type="ECO:0000256" key="1">
    <source>
        <dbReference type="ARBA" id="ARBA00022741"/>
    </source>
</evidence>
<dbReference type="AlphaFoldDB" id="A0A0V0QMI9"/>
<dbReference type="OMA" id="SESHRTC"/>
<dbReference type="PROSITE" id="PS51420">
    <property type="entry name" value="RHO"/>
    <property type="match status" value="1"/>
</dbReference>
<dbReference type="SMART" id="SM00173">
    <property type="entry name" value="RAS"/>
    <property type="match status" value="1"/>
</dbReference>
<dbReference type="FunFam" id="3.40.50.300:FF:000808">
    <property type="entry name" value="Small GTP-binding protein, putative"/>
    <property type="match status" value="1"/>
</dbReference>
<dbReference type="SMART" id="SM00174">
    <property type="entry name" value="RHO"/>
    <property type="match status" value="1"/>
</dbReference>
<dbReference type="GO" id="GO:0003924">
    <property type="term" value="F:GTPase activity"/>
    <property type="evidence" value="ECO:0007669"/>
    <property type="project" value="InterPro"/>
</dbReference>
<dbReference type="PANTHER" id="PTHR47978">
    <property type="match status" value="1"/>
</dbReference>
<feature type="region of interest" description="Disordered" evidence="2">
    <location>
        <begin position="176"/>
        <end position="197"/>
    </location>
</feature>
<dbReference type="PROSITE" id="PS51419">
    <property type="entry name" value="RAB"/>
    <property type="match status" value="1"/>
</dbReference>
<evidence type="ECO:0000256" key="2">
    <source>
        <dbReference type="SAM" id="MobiDB-lite"/>
    </source>
</evidence>
<accession>A0A0V0QMI9</accession>
<sequence length="197" mass="22434">MSQPQEVKIVMLGDAGVGKSSILLRFVTNDFQEDKESTLGAAFLAKNLTVNDINYKFQIWDTAGQEKYKSLVPLYYKDASVAIIVYDITKQASFDVLRNWVDELKNQAPKDQIIAVVGNKLDLIDDDCVPYEEVKIYARDINAIFKLTSAKSNQNITDLFEDIAKKLQEQKFEQLQNKKQNQKLDNKKKGNKKKGCC</sequence>
<dbReference type="FunCoup" id="A0A0V0QMI9">
    <property type="interactions" value="259"/>
</dbReference>
<protein>
    <submittedName>
        <fullName evidence="3">p-loop containing nucleoside triphosphate hydrolase</fullName>
    </submittedName>
</protein>
<evidence type="ECO:0000313" key="3">
    <source>
        <dbReference type="EMBL" id="KRX03386.1"/>
    </source>
</evidence>
<dbReference type="CDD" id="cd01860">
    <property type="entry name" value="Rab5_related"/>
    <property type="match status" value="1"/>
</dbReference>
<dbReference type="Gene3D" id="3.40.50.300">
    <property type="entry name" value="P-loop containing nucleotide triphosphate hydrolases"/>
    <property type="match status" value="1"/>
</dbReference>
<dbReference type="Pfam" id="PF00071">
    <property type="entry name" value="Ras"/>
    <property type="match status" value="1"/>
</dbReference>
<dbReference type="EMBL" id="LDAU01000133">
    <property type="protein sequence ID" value="KRX03386.1"/>
    <property type="molecule type" value="Genomic_DNA"/>
</dbReference>
<keyword evidence="3" id="KW-0378">Hydrolase</keyword>
<dbReference type="SMART" id="SM00175">
    <property type="entry name" value="RAB"/>
    <property type="match status" value="1"/>
</dbReference>
<proteinExistence type="predicted"/>
<dbReference type="SUPFAM" id="SSF52540">
    <property type="entry name" value="P-loop containing nucleoside triphosphate hydrolases"/>
    <property type="match status" value="1"/>
</dbReference>
<dbReference type="SMART" id="SM00176">
    <property type="entry name" value="RAN"/>
    <property type="match status" value="1"/>
</dbReference>
<keyword evidence="1" id="KW-0547">Nucleotide-binding</keyword>
<dbReference type="InterPro" id="IPR005225">
    <property type="entry name" value="Small_GTP-bd"/>
</dbReference>
<dbReference type="InterPro" id="IPR001806">
    <property type="entry name" value="Small_GTPase"/>
</dbReference>
<dbReference type="OrthoDB" id="63533at2759"/>
<comment type="caution">
    <text evidence="3">The sequence shown here is derived from an EMBL/GenBank/DDBJ whole genome shotgun (WGS) entry which is preliminary data.</text>
</comment>